<dbReference type="Gene3D" id="3.40.50.360">
    <property type="match status" value="1"/>
</dbReference>
<dbReference type="EMBL" id="JAMZMF010000007">
    <property type="protein sequence ID" value="MDR0177516.1"/>
    <property type="molecule type" value="Genomic_DNA"/>
</dbReference>
<sequence length="184" mass="19313">MTRLAVVVGSVRPNRVGGTIAQWVVDQANEIEGVEAEIVDIASFNLPLFAEEIPPRMAVPSDPAGAAFDEALKSFDALIFVTPEYNFSIPGALKNAIDFLQPGAVANKGVGVVGYSYSVGIRAVSHLQQILQGMGATVVASNVFLSLNTDFADGAFSPAAFHDAEVPAMVRDVVAHSDALASLR</sequence>
<dbReference type="EMBL" id="VICC01000004">
    <property type="protein sequence ID" value="TQD61706.1"/>
    <property type="molecule type" value="Genomic_DNA"/>
</dbReference>
<dbReference type="GeneID" id="64211662"/>
<dbReference type="GO" id="GO:0010181">
    <property type="term" value="F:FMN binding"/>
    <property type="evidence" value="ECO:0007669"/>
    <property type="project" value="TreeGrafter"/>
</dbReference>
<dbReference type="InterPro" id="IPR050712">
    <property type="entry name" value="NAD(P)H-dep_reductase"/>
</dbReference>
<feature type="domain" description="NADPH-dependent FMN reductase-like" evidence="1">
    <location>
        <begin position="3"/>
        <end position="145"/>
    </location>
</feature>
<evidence type="ECO:0000313" key="3">
    <source>
        <dbReference type="EMBL" id="TQD61706.1"/>
    </source>
</evidence>
<dbReference type="GO" id="GO:0016491">
    <property type="term" value="F:oxidoreductase activity"/>
    <property type="evidence" value="ECO:0007669"/>
    <property type="project" value="UniProtKB-KW"/>
</dbReference>
<dbReference type="SUPFAM" id="SSF52218">
    <property type="entry name" value="Flavoproteins"/>
    <property type="match status" value="1"/>
</dbReference>
<reference evidence="2" key="2">
    <citation type="submission" date="2022-06" db="EMBL/GenBank/DDBJ databases">
        <title>Draft Genome Sequences of Three Actinomyces oris Strains, Isolated from Healthy Human Feces.</title>
        <authorList>
            <person name="Ye Y."/>
            <person name="Liu C."/>
            <person name="Zhao J."/>
            <person name="Xu J."/>
            <person name="Huang H."/>
            <person name="Wang B."/>
            <person name="Wei J."/>
            <person name="Jing X."/>
        </authorList>
    </citation>
    <scope>NUCLEOTIDE SEQUENCE</scope>
    <source>
        <strain evidence="2">CNGBCC1803727</strain>
    </source>
</reference>
<dbReference type="PANTHER" id="PTHR30543">
    <property type="entry name" value="CHROMATE REDUCTASE"/>
    <property type="match status" value="1"/>
</dbReference>
<dbReference type="AlphaFoldDB" id="A0A1Q8HQV4"/>
<keyword evidence="2" id="KW-0560">Oxidoreductase</keyword>
<gene>
    <name evidence="3" type="ORF">FK267_04685</name>
    <name evidence="2" type="ORF">RF687_06090</name>
</gene>
<dbReference type="PANTHER" id="PTHR30543:SF21">
    <property type="entry name" value="NAD(P)H-DEPENDENT FMN REDUCTASE LOT6"/>
    <property type="match status" value="1"/>
</dbReference>
<proteinExistence type="predicted"/>
<reference evidence="3 4" key="1">
    <citation type="submission" date="2019-06" db="EMBL/GenBank/DDBJ databases">
        <title>Draft genome sequence of Actinomyces oris CCUG 34288T.</title>
        <authorList>
            <person name="Salva-Serra F."/>
            <person name="Cardew S."/>
            <person name="Moore E."/>
        </authorList>
    </citation>
    <scope>NUCLEOTIDE SEQUENCE [LARGE SCALE GENOMIC DNA]</scope>
    <source>
        <strain evidence="3 4">CCUG 34288</strain>
    </source>
</reference>
<accession>A0A1Q8HQV4</accession>
<dbReference type="RefSeq" id="WP_003787469.1">
    <property type="nucleotide sequence ID" value="NZ_CAJZKH010000014.1"/>
</dbReference>
<dbReference type="Proteomes" id="UP000317942">
    <property type="component" value="Unassembled WGS sequence"/>
</dbReference>
<dbReference type="EC" id="1.-.-.-" evidence="2"/>
<dbReference type="InterPro" id="IPR029039">
    <property type="entry name" value="Flavoprotein-like_sf"/>
</dbReference>
<comment type="caution">
    <text evidence="3">The sequence shown here is derived from an EMBL/GenBank/DDBJ whole genome shotgun (WGS) entry which is preliminary data.</text>
</comment>
<dbReference type="Pfam" id="PF03358">
    <property type="entry name" value="FMN_red"/>
    <property type="match status" value="1"/>
</dbReference>
<evidence type="ECO:0000313" key="2">
    <source>
        <dbReference type="EMBL" id="MDR0177516.1"/>
    </source>
</evidence>
<dbReference type="Proteomes" id="UP001230065">
    <property type="component" value="Unassembled WGS sequence"/>
</dbReference>
<dbReference type="InterPro" id="IPR005025">
    <property type="entry name" value="FMN_Rdtase-like_dom"/>
</dbReference>
<evidence type="ECO:0000259" key="1">
    <source>
        <dbReference type="Pfam" id="PF03358"/>
    </source>
</evidence>
<dbReference type="GO" id="GO:0005829">
    <property type="term" value="C:cytosol"/>
    <property type="evidence" value="ECO:0007669"/>
    <property type="project" value="TreeGrafter"/>
</dbReference>
<protein>
    <submittedName>
        <fullName evidence="3">NAD(P)H-dependent oxidoreductase</fullName>
        <ecNumber evidence="2">1.-.-.-</ecNumber>
    </submittedName>
</protein>
<evidence type="ECO:0000313" key="4">
    <source>
        <dbReference type="Proteomes" id="UP000317942"/>
    </source>
</evidence>
<organism evidence="3 4">
    <name type="scientific">Actinomyces oris</name>
    <dbReference type="NCBI Taxonomy" id="544580"/>
    <lineage>
        <taxon>Bacteria</taxon>
        <taxon>Bacillati</taxon>
        <taxon>Actinomycetota</taxon>
        <taxon>Actinomycetes</taxon>
        <taxon>Actinomycetales</taxon>
        <taxon>Actinomycetaceae</taxon>
        <taxon>Actinomyces</taxon>
    </lineage>
</organism>
<name>A0A1Q8HQV4_9ACTO</name>